<feature type="region of interest" description="Disordered" evidence="1">
    <location>
        <begin position="87"/>
        <end position="208"/>
    </location>
</feature>
<dbReference type="AlphaFoldDB" id="A0A4P9WGF8"/>
<reference evidence="3" key="1">
    <citation type="journal article" date="2018" name="Nat. Microbiol.">
        <title>Leveraging single-cell genomics to expand the fungal tree of life.</title>
        <authorList>
            <person name="Ahrendt S.R."/>
            <person name="Quandt C.A."/>
            <person name="Ciobanu D."/>
            <person name="Clum A."/>
            <person name="Salamov A."/>
            <person name="Andreopoulos B."/>
            <person name="Cheng J.F."/>
            <person name="Woyke T."/>
            <person name="Pelin A."/>
            <person name="Henrissat B."/>
            <person name="Reynolds N.K."/>
            <person name="Benny G.L."/>
            <person name="Smith M.E."/>
            <person name="James T.Y."/>
            <person name="Grigoriev I.V."/>
        </authorList>
    </citation>
    <scope>NUCLEOTIDE SEQUENCE [LARGE SCALE GENOMIC DNA]</scope>
</reference>
<dbReference type="Proteomes" id="UP000269721">
    <property type="component" value="Unassembled WGS sequence"/>
</dbReference>
<evidence type="ECO:0000313" key="2">
    <source>
        <dbReference type="EMBL" id="RKO90903.1"/>
    </source>
</evidence>
<proteinExistence type="predicted"/>
<evidence type="ECO:0000313" key="3">
    <source>
        <dbReference type="Proteomes" id="UP000269721"/>
    </source>
</evidence>
<gene>
    <name evidence="2" type="ORF">BDK51DRAFT_45448</name>
</gene>
<evidence type="ECO:0000256" key="1">
    <source>
        <dbReference type="SAM" id="MobiDB-lite"/>
    </source>
</evidence>
<keyword evidence="3" id="KW-1185">Reference proteome</keyword>
<accession>A0A4P9WGF8</accession>
<dbReference type="EMBL" id="KZ995323">
    <property type="protein sequence ID" value="RKO90903.1"/>
    <property type="molecule type" value="Genomic_DNA"/>
</dbReference>
<feature type="compositionally biased region" description="Basic and acidic residues" evidence="1">
    <location>
        <begin position="172"/>
        <end position="185"/>
    </location>
</feature>
<protein>
    <submittedName>
        <fullName evidence="2">Uncharacterized protein</fullName>
    </submittedName>
</protein>
<sequence>MTDVANGREALATWGWLRGSGDDYLGVASCEEGRGRGKRGGRSLRGSGNWINRHSGIRAHETEMGSTVRNLIRTRRVYAVSQRRGRRSCTGWPSMTRTPDGTRYEDNRGHGERGGRSLKRGYCEPERSKGASAVKKTNMPPLPTKRRARAKGLWSKGVGDRKTSEIPTISGRDAKGGAKGDEAVRNDGGLILHNHPKGSEQKKHLGTHFSPDAWAPSLLTAIDLDSGRMLQLRSSSHYFRCVGNLLQALDVKGSNPEAMTSMARSSVPYIPKPSANPENNPR</sequence>
<name>A0A4P9WGF8_9FUNG</name>
<organism evidence="2 3">
    <name type="scientific">Blyttiomyces helicus</name>
    <dbReference type="NCBI Taxonomy" id="388810"/>
    <lineage>
        <taxon>Eukaryota</taxon>
        <taxon>Fungi</taxon>
        <taxon>Fungi incertae sedis</taxon>
        <taxon>Chytridiomycota</taxon>
        <taxon>Chytridiomycota incertae sedis</taxon>
        <taxon>Chytridiomycetes</taxon>
        <taxon>Chytridiomycetes incertae sedis</taxon>
        <taxon>Blyttiomyces</taxon>
    </lineage>
</organism>
<feature type="region of interest" description="Disordered" evidence="1">
    <location>
        <begin position="262"/>
        <end position="282"/>
    </location>
</feature>
<feature type="compositionally biased region" description="Basic and acidic residues" evidence="1">
    <location>
        <begin position="100"/>
        <end position="129"/>
    </location>
</feature>